<dbReference type="GeneID" id="106152637"/>
<dbReference type="SMART" id="SM00327">
    <property type="entry name" value="VWA"/>
    <property type="match status" value="1"/>
</dbReference>
<dbReference type="SMART" id="SM00726">
    <property type="entry name" value="UIM"/>
    <property type="match status" value="3"/>
</dbReference>
<feature type="region of interest" description="Disordered" evidence="6">
    <location>
        <begin position="225"/>
        <end position="254"/>
    </location>
</feature>
<gene>
    <name evidence="9" type="primary">LOC106152637</name>
</gene>
<dbReference type="Proteomes" id="UP000085678">
    <property type="component" value="Unplaced"/>
</dbReference>
<organism evidence="8 9">
    <name type="scientific">Lingula anatina</name>
    <name type="common">Brachiopod</name>
    <name type="synonym">Lingula unguis</name>
    <dbReference type="NCBI Taxonomy" id="7574"/>
    <lineage>
        <taxon>Eukaryota</taxon>
        <taxon>Metazoa</taxon>
        <taxon>Spiralia</taxon>
        <taxon>Lophotrochozoa</taxon>
        <taxon>Brachiopoda</taxon>
        <taxon>Linguliformea</taxon>
        <taxon>Lingulata</taxon>
        <taxon>Lingulida</taxon>
        <taxon>Linguloidea</taxon>
        <taxon>Lingulidae</taxon>
        <taxon>Lingula</taxon>
    </lineage>
</organism>
<dbReference type="PANTHER" id="PTHR10223">
    <property type="entry name" value="26S PROTEASOME NON-ATPASE REGULATORY SUBUNIT 4"/>
    <property type="match status" value="1"/>
</dbReference>
<dbReference type="GO" id="GO:0031593">
    <property type="term" value="F:polyubiquitin modification-dependent protein binding"/>
    <property type="evidence" value="ECO:0007669"/>
    <property type="project" value="TreeGrafter"/>
</dbReference>
<keyword evidence="8" id="KW-1185">Reference proteome</keyword>
<dbReference type="InterPro" id="IPR002035">
    <property type="entry name" value="VWF_A"/>
</dbReference>
<dbReference type="STRING" id="7574.A0A1S3H8E6"/>
<dbReference type="InterPro" id="IPR049590">
    <property type="entry name" value="PSMD4_RAZUL-like"/>
</dbReference>
<name>A0A1S3H8E6_LINAN</name>
<dbReference type="Gene3D" id="6.10.250.380">
    <property type="match status" value="1"/>
</dbReference>
<dbReference type="AlphaFoldDB" id="A0A1S3H8E6"/>
<keyword evidence="3" id="KW-0677">Repeat</keyword>
<feature type="compositionally biased region" description="Basic and acidic residues" evidence="6">
    <location>
        <begin position="225"/>
        <end position="240"/>
    </location>
</feature>
<evidence type="ECO:0000313" key="9">
    <source>
        <dbReference type="RefSeq" id="XP_013381756.1"/>
    </source>
</evidence>
<evidence type="ECO:0000313" key="8">
    <source>
        <dbReference type="Proteomes" id="UP000085678"/>
    </source>
</evidence>
<dbReference type="PROSITE" id="PS50330">
    <property type="entry name" value="UIM"/>
    <property type="match status" value="2"/>
</dbReference>
<dbReference type="Gene3D" id="3.40.50.410">
    <property type="entry name" value="von Willebrand factor, type A domain"/>
    <property type="match status" value="1"/>
</dbReference>
<dbReference type="GO" id="GO:0005634">
    <property type="term" value="C:nucleus"/>
    <property type="evidence" value="ECO:0007669"/>
    <property type="project" value="TreeGrafter"/>
</dbReference>
<dbReference type="InParanoid" id="A0A1S3H8E6"/>
<feature type="region of interest" description="Disordered" evidence="6">
    <location>
        <begin position="266"/>
        <end position="286"/>
    </location>
</feature>
<evidence type="ECO:0000256" key="4">
    <source>
        <dbReference type="ARBA" id="ARBA00022942"/>
    </source>
</evidence>
<dbReference type="Pfam" id="PF02809">
    <property type="entry name" value="UIM"/>
    <property type="match status" value="3"/>
</dbReference>
<feature type="compositionally biased region" description="Basic and acidic residues" evidence="6">
    <location>
        <begin position="369"/>
        <end position="389"/>
    </location>
</feature>
<dbReference type="RefSeq" id="XP_013381756.1">
    <property type="nucleotide sequence ID" value="XM_013526302.1"/>
</dbReference>
<sequence>MVLESTMVCVDNSDFMRNGDFIPTRMQAQQDAVNLVCHSKTRSNPENNVGLLSMATCEVLLTLTSDVGRVMTKMHHIQPKGDIRFVNAVRIAHLALKHRQGKNHRMRIVAFVGSPIEEDEKELVKLAKRLKKEKVNVDIVNFGEENTNTEKLINVVNTINGKDGTGSHLVTVPAGPNLSDALLSSPIIRGEDGTGPVPGIGSGGFEFGVDPNEDPELALALRVSMEEQRARQEDEARKTVAETASESGAGTATSEETLLQQALAMSMGQEEGTMSETPRDFDPSGMSEEEQIAMAMAMSLQGSAETTPIPMETDDGTGATSEQKDKKPEDEDYSEVMNDPEFLQNVLENLPGVDPQSEAIRSAVGSLTKKGEDTKGEKKDESGDKGDKK</sequence>
<evidence type="ECO:0000256" key="6">
    <source>
        <dbReference type="SAM" id="MobiDB-lite"/>
    </source>
</evidence>
<evidence type="ECO:0000256" key="1">
    <source>
        <dbReference type="ARBA" id="ARBA00005574"/>
    </source>
</evidence>
<dbReference type="FunFam" id="3.40.50.410:FF:000005">
    <property type="entry name" value="26S proteasome non-ATPase regulatory subunit 4"/>
    <property type="match status" value="1"/>
</dbReference>
<evidence type="ECO:0000256" key="2">
    <source>
        <dbReference type="ARBA" id="ARBA00014934"/>
    </source>
</evidence>
<dbReference type="CDD" id="cd22297">
    <property type="entry name" value="PSMD4_RAZUL"/>
    <property type="match status" value="1"/>
</dbReference>
<dbReference type="Gene3D" id="6.10.300.40">
    <property type="match status" value="1"/>
</dbReference>
<dbReference type="Pfam" id="PF13519">
    <property type="entry name" value="VWA_2"/>
    <property type="match status" value="1"/>
</dbReference>
<reference evidence="9" key="1">
    <citation type="submission" date="2025-08" db="UniProtKB">
        <authorList>
            <consortium name="RefSeq"/>
        </authorList>
    </citation>
    <scope>IDENTIFICATION</scope>
    <source>
        <tissue evidence="9">Gonads</tissue>
    </source>
</reference>
<dbReference type="GO" id="GO:0005829">
    <property type="term" value="C:cytosol"/>
    <property type="evidence" value="ECO:0007669"/>
    <property type="project" value="TreeGrafter"/>
</dbReference>
<evidence type="ECO:0000259" key="7">
    <source>
        <dbReference type="PROSITE" id="PS50234"/>
    </source>
</evidence>
<keyword evidence="4 9" id="KW-0647">Proteasome</keyword>
<dbReference type="InterPro" id="IPR036465">
    <property type="entry name" value="vWFA_dom_sf"/>
</dbReference>
<feature type="compositionally biased region" description="Polar residues" evidence="6">
    <location>
        <begin position="242"/>
        <end position="254"/>
    </location>
</feature>
<accession>A0A1S3H8E6</accession>
<comment type="similarity">
    <text evidence="1">Belongs to the proteasome subunit S5A family.</text>
</comment>
<dbReference type="KEGG" id="lak:106152637"/>
<protein>
    <recommendedName>
        <fullName evidence="2">26S proteasome non-ATPase regulatory subunit 4</fullName>
    </recommendedName>
    <alternativeName>
        <fullName evidence="5">26S proteasome regulatory subunit RPN10</fullName>
    </alternativeName>
</protein>
<dbReference type="PANTHER" id="PTHR10223:SF0">
    <property type="entry name" value="26S PROTEASOME NON-ATPASE REGULATORY SUBUNIT 4"/>
    <property type="match status" value="1"/>
</dbReference>
<dbReference type="GO" id="GO:0043161">
    <property type="term" value="P:proteasome-mediated ubiquitin-dependent protein catabolic process"/>
    <property type="evidence" value="ECO:0007669"/>
    <property type="project" value="TreeGrafter"/>
</dbReference>
<dbReference type="GO" id="GO:0008540">
    <property type="term" value="C:proteasome regulatory particle, base subcomplex"/>
    <property type="evidence" value="ECO:0007669"/>
    <property type="project" value="TreeGrafter"/>
</dbReference>
<dbReference type="InterPro" id="IPR027040">
    <property type="entry name" value="PSMD4"/>
</dbReference>
<proteinExistence type="inferred from homology"/>
<dbReference type="FunCoup" id="A0A1S3H8E6">
    <property type="interactions" value="2388"/>
</dbReference>
<dbReference type="InterPro" id="IPR003903">
    <property type="entry name" value="UIM_dom"/>
</dbReference>
<dbReference type="PROSITE" id="PS50234">
    <property type="entry name" value="VWFA"/>
    <property type="match status" value="1"/>
</dbReference>
<feature type="domain" description="VWFA" evidence="7">
    <location>
        <begin position="5"/>
        <end position="187"/>
    </location>
</feature>
<feature type="region of interest" description="Disordered" evidence="6">
    <location>
        <begin position="301"/>
        <end position="389"/>
    </location>
</feature>
<evidence type="ECO:0000256" key="5">
    <source>
        <dbReference type="ARBA" id="ARBA00044341"/>
    </source>
</evidence>
<dbReference type="SUPFAM" id="SSF53300">
    <property type="entry name" value="vWA-like"/>
    <property type="match status" value="1"/>
</dbReference>
<evidence type="ECO:0000256" key="3">
    <source>
        <dbReference type="ARBA" id="ARBA00022737"/>
    </source>
</evidence>
<dbReference type="CDD" id="cd01452">
    <property type="entry name" value="VWA_26S_proteasome_subunit"/>
    <property type="match status" value="1"/>
</dbReference>
<dbReference type="OrthoDB" id="1731724at2759"/>